<dbReference type="Proteomes" id="UP000729402">
    <property type="component" value="Unassembled WGS sequence"/>
</dbReference>
<protein>
    <submittedName>
        <fullName evidence="1">Uncharacterized protein</fullName>
    </submittedName>
</protein>
<sequence>MHTSMLVRWQAAGKQGGWSTEHDTLILSKLQEQSATSRAQVHKEVSREAIVAIAPRTTIRLPLLCCSPHWFSLPPHLSLSYTHTHMHGPSQKHAFWILVWSSTCNFDL</sequence>
<keyword evidence="2" id="KW-1185">Reference proteome</keyword>
<name>A0A8J5WY31_ZIZPA</name>
<gene>
    <name evidence="1" type="ORF">GUJ93_ZPchr0013g36705</name>
</gene>
<comment type="caution">
    <text evidence="1">The sequence shown here is derived from an EMBL/GenBank/DDBJ whole genome shotgun (WGS) entry which is preliminary data.</text>
</comment>
<dbReference type="EMBL" id="JAAALK010000079">
    <property type="protein sequence ID" value="KAG8100051.1"/>
    <property type="molecule type" value="Genomic_DNA"/>
</dbReference>
<dbReference type="AlphaFoldDB" id="A0A8J5WY31"/>
<evidence type="ECO:0000313" key="1">
    <source>
        <dbReference type="EMBL" id="KAG8100051.1"/>
    </source>
</evidence>
<accession>A0A8J5WY31</accession>
<reference evidence="1" key="1">
    <citation type="journal article" date="2021" name="bioRxiv">
        <title>Whole Genome Assembly and Annotation of Northern Wild Rice, Zizania palustris L., Supports a Whole Genome Duplication in the Zizania Genus.</title>
        <authorList>
            <person name="Haas M."/>
            <person name="Kono T."/>
            <person name="Macchietto M."/>
            <person name="Millas R."/>
            <person name="McGilp L."/>
            <person name="Shao M."/>
            <person name="Duquette J."/>
            <person name="Hirsch C.N."/>
            <person name="Kimball J."/>
        </authorList>
    </citation>
    <scope>NUCLEOTIDE SEQUENCE</scope>
    <source>
        <tissue evidence="1">Fresh leaf tissue</tissue>
    </source>
</reference>
<proteinExistence type="predicted"/>
<organism evidence="1 2">
    <name type="scientific">Zizania palustris</name>
    <name type="common">Northern wild rice</name>
    <dbReference type="NCBI Taxonomy" id="103762"/>
    <lineage>
        <taxon>Eukaryota</taxon>
        <taxon>Viridiplantae</taxon>
        <taxon>Streptophyta</taxon>
        <taxon>Embryophyta</taxon>
        <taxon>Tracheophyta</taxon>
        <taxon>Spermatophyta</taxon>
        <taxon>Magnoliopsida</taxon>
        <taxon>Liliopsida</taxon>
        <taxon>Poales</taxon>
        <taxon>Poaceae</taxon>
        <taxon>BOP clade</taxon>
        <taxon>Oryzoideae</taxon>
        <taxon>Oryzeae</taxon>
        <taxon>Zizaniinae</taxon>
        <taxon>Zizania</taxon>
    </lineage>
</organism>
<reference evidence="1" key="2">
    <citation type="submission" date="2021-02" db="EMBL/GenBank/DDBJ databases">
        <authorList>
            <person name="Kimball J.A."/>
            <person name="Haas M.W."/>
            <person name="Macchietto M."/>
            <person name="Kono T."/>
            <person name="Duquette J."/>
            <person name="Shao M."/>
        </authorList>
    </citation>
    <scope>NUCLEOTIDE SEQUENCE</scope>
    <source>
        <tissue evidence="1">Fresh leaf tissue</tissue>
    </source>
</reference>
<evidence type="ECO:0000313" key="2">
    <source>
        <dbReference type="Proteomes" id="UP000729402"/>
    </source>
</evidence>